<reference evidence="5" key="1">
    <citation type="journal article" date="2019" name="Int. J. Syst. Evol. Microbiol.">
        <title>The Global Catalogue of Microorganisms (GCM) 10K type strain sequencing project: providing services to taxonomists for standard genome sequencing and annotation.</title>
        <authorList>
            <consortium name="The Broad Institute Genomics Platform"/>
            <consortium name="The Broad Institute Genome Sequencing Center for Infectious Disease"/>
            <person name="Wu L."/>
            <person name="Ma J."/>
        </authorList>
    </citation>
    <scope>NUCLEOTIDE SEQUENCE [LARGE SCALE GENOMIC DNA]</scope>
    <source>
        <strain evidence="5">CGMCC 4.7330</strain>
    </source>
</reference>
<proteinExistence type="inferred from homology"/>
<dbReference type="PANTHER" id="PTHR44196">
    <property type="entry name" value="DEHYDROGENASE/REDUCTASE SDR FAMILY MEMBER 7B"/>
    <property type="match status" value="1"/>
</dbReference>
<keyword evidence="5" id="KW-1185">Reference proteome</keyword>
<gene>
    <name evidence="4" type="ORF">ACFO0B_00790</name>
</gene>
<evidence type="ECO:0000256" key="3">
    <source>
        <dbReference type="RuleBase" id="RU000363"/>
    </source>
</evidence>
<dbReference type="EMBL" id="JBHSAX010000002">
    <property type="protein sequence ID" value="MFC3960520.1"/>
    <property type="molecule type" value="Genomic_DNA"/>
</dbReference>
<organism evidence="4 5">
    <name type="scientific">Nocardia jiangsuensis</name>
    <dbReference type="NCBI Taxonomy" id="1691563"/>
    <lineage>
        <taxon>Bacteria</taxon>
        <taxon>Bacillati</taxon>
        <taxon>Actinomycetota</taxon>
        <taxon>Actinomycetes</taxon>
        <taxon>Mycobacteriales</taxon>
        <taxon>Nocardiaceae</taxon>
        <taxon>Nocardia</taxon>
    </lineage>
</organism>
<evidence type="ECO:0000256" key="1">
    <source>
        <dbReference type="ARBA" id="ARBA00006484"/>
    </source>
</evidence>
<sequence length="280" mass="29860">MASNAQRAAAHRIAPFVLGPVGGTRRADAVRLDGTRILLTGASSGIGRAAALRTAARGAELLLVARRADELERLTAEIAADGGKAEYRACDMADQAQVAELVESLDGPVDVLINNAARSIRRPLTESFDRLHDFQRTMAVNYFGAVQLTLGVLPGMLARGGGHVLDVCTWTVAADSSPRFAAYHASKAALAGFNRSAGAEFADAGIAFTTIGYPLVHTAMSSPTERYRRLPGLTPEQAADWILTALHTRPVRLVPRYAALLRAVNVVSPRTVDRLLARRA</sequence>
<evidence type="ECO:0000313" key="5">
    <source>
        <dbReference type="Proteomes" id="UP001595696"/>
    </source>
</evidence>
<comment type="caution">
    <text evidence="4">The sequence shown here is derived from an EMBL/GenBank/DDBJ whole genome shotgun (WGS) entry which is preliminary data.</text>
</comment>
<keyword evidence="2" id="KW-0560">Oxidoreductase</keyword>
<evidence type="ECO:0000313" key="4">
    <source>
        <dbReference type="EMBL" id="MFC3960520.1"/>
    </source>
</evidence>
<dbReference type="PRINTS" id="PR00081">
    <property type="entry name" value="GDHRDH"/>
</dbReference>
<dbReference type="PRINTS" id="PR00080">
    <property type="entry name" value="SDRFAMILY"/>
</dbReference>
<dbReference type="Pfam" id="PF00106">
    <property type="entry name" value="adh_short"/>
    <property type="match status" value="1"/>
</dbReference>
<dbReference type="PANTHER" id="PTHR44196:SF1">
    <property type="entry name" value="DEHYDROGENASE_REDUCTASE SDR FAMILY MEMBER 7B"/>
    <property type="match status" value="1"/>
</dbReference>
<accession>A0ABV8DLC7</accession>
<name>A0ABV8DLC7_9NOCA</name>
<comment type="similarity">
    <text evidence="1 3">Belongs to the short-chain dehydrogenases/reductases (SDR) family.</text>
</comment>
<dbReference type="Gene3D" id="3.40.50.720">
    <property type="entry name" value="NAD(P)-binding Rossmann-like Domain"/>
    <property type="match status" value="1"/>
</dbReference>
<dbReference type="SUPFAM" id="SSF51735">
    <property type="entry name" value="NAD(P)-binding Rossmann-fold domains"/>
    <property type="match status" value="1"/>
</dbReference>
<protein>
    <submittedName>
        <fullName evidence="4">SDR family NAD(P)-dependent oxidoreductase</fullName>
    </submittedName>
</protein>
<dbReference type="Proteomes" id="UP001595696">
    <property type="component" value="Unassembled WGS sequence"/>
</dbReference>
<dbReference type="InterPro" id="IPR002347">
    <property type="entry name" value="SDR_fam"/>
</dbReference>
<dbReference type="RefSeq" id="WP_378610291.1">
    <property type="nucleotide sequence ID" value="NZ_JBHSAX010000002.1"/>
</dbReference>
<dbReference type="InterPro" id="IPR036291">
    <property type="entry name" value="NAD(P)-bd_dom_sf"/>
</dbReference>
<evidence type="ECO:0000256" key="2">
    <source>
        <dbReference type="ARBA" id="ARBA00023002"/>
    </source>
</evidence>